<evidence type="ECO:0000313" key="1">
    <source>
        <dbReference type="EMBL" id="ACZ91018.1"/>
    </source>
</evidence>
<gene>
    <name evidence="1" type="ordered locus">Sros_8372</name>
</gene>
<dbReference type="STRING" id="479432.Sros_8372"/>
<dbReference type="OrthoDB" id="3539903at2"/>
<dbReference type="eggNOG" id="ENOG50301B5">
    <property type="taxonomic scope" value="Bacteria"/>
</dbReference>
<dbReference type="AlphaFoldDB" id="D2B0K6"/>
<dbReference type="Proteomes" id="UP000002029">
    <property type="component" value="Chromosome"/>
</dbReference>
<dbReference type="EMBL" id="CP001814">
    <property type="protein sequence ID" value="ACZ91018.1"/>
    <property type="molecule type" value="Genomic_DNA"/>
</dbReference>
<dbReference type="HOGENOM" id="CLU_2496651_0_0_11"/>
<sequence>MAYTIILVDKITEAQVDDLSDSEFATLMEIYEVLRLVPENGLILRKEAPQAAMYAFVHRQIEVVYFIVASAVQVAIVRVNRLPDVG</sequence>
<proteinExistence type="predicted"/>
<name>D2B0K6_STRRD</name>
<organism evidence="1 2">
    <name type="scientific">Streptosporangium roseum (strain ATCC 12428 / DSM 43021 / JCM 3005 / KCTC 9067 / NCIMB 10171 / NRRL 2505 / NI 9100)</name>
    <dbReference type="NCBI Taxonomy" id="479432"/>
    <lineage>
        <taxon>Bacteria</taxon>
        <taxon>Bacillati</taxon>
        <taxon>Actinomycetota</taxon>
        <taxon>Actinomycetes</taxon>
        <taxon>Streptosporangiales</taxon>
        <taxon>Streptosporangiaceae</taxon>
        <taxon>Streptosporangium</taxon>
    </lineage>
</organism>
<dbReference type="RefSeq" id="WP_012894747.1">
    <property type="nucleotide sequence ID" value="NC_013595.1"/>
</dbReference>
<protein>
    <submittedName>
        <fullName evidence="1">Uncharacterized protein</fullName>
    </submittedName>
</protein>
<reference evidence="1 2" key="1">
    <citation type="journal article" date="2010" name="Stand. Genomic Sci.">
        <title>Complete genome sequence of Streptosporangium roseum type strain (NI 9100).</title>
        <authorList>
            <person name="Nolan M."/>
            <person name="Sikorski J."/>
            <person name="Jando M."/>
            <person name="Lucas S."/>
            <person name="Lapidus A."/>
            <person name="Glavina Del Rio T."/>
            <person name="Chen F."/>
            <person name="Tice H."/>
            <person name="Pitluck S."/>
            <person name="Cheng J.F."/>
            <person name="Chertkov O."/>
            <person name="Sims D."/>
            <person name="Meincke L."/>
            <person name="Brettin T."/>
            <person name="Han C."/>
            <person name="Detter J.C."/>
            <person name="Bruce D."/>
            <person name="Goodwin L."/>
            <person name="Land M."/>
            <person name="Hauser L."/>
            <person name="Chang Y.J."/>
            <person name="Jeffries C.D."/>
            <person name="Ivanova N."/>
            <person name="Mavromatis K."/>
            <person name="Mikhailova N."/>
            <person name="Chen A."/>
            <person name="Palaniappan K."/>
            <person name="Chain P."/>
            <person name="Rohde M."/>
            <person name="Goker M."/>
            <person name="Bristow J."/>
            <person name="Eisen J.A."/>
            <person name="Markowitz V."/>
            <person name="Hugenholtz P."/>
            <person name="Kyrpides N.C."/>
            <person name="Klenk H.P."/>
        </authorList>
    </citation>
    <scope>NUCLEOTIDE SEQUENCE [LARGE SCALE GENOMIC DNA]</scope>
    <source>
        <strain evidence="2">ATCC 12428 / DSM 43021 / JCM 3005 / NI 9100</strain>
    </source>
</reference>
<dbReference type="KEGG" id="sro:Sros_8372"/>
<keyword evidence="2" id="KW-1185">Reference proteome</keyword>
<accession>D2B0K6</accession>
<evidence type="ECO:0000313" key="2">
    <source>
        <dbReference type="Proteomes" id="UP000002029"/>
    </source>
</evidence>